<dbReference type="Proteomes" id="UP000348942">
    <property type="component" value="Chromosome 1"/>
</dbReference>
<feature type="binding site" evidence="5">
    <location>
        <position position="191"/>
    </location>
    <ligand>
        <name>NAD(+)</name>
        <dbReference type="ChEBI" id="CHEBI:57540"/>
    </ligand>
</feature>
<protein>
    <recommendedName>
        <fullName evidence="5">Erythronate-4-phosphate dehydrogenase</fullName>
        <ecNumber evidence="5">1.1.1.290</ecNumber>
    </recommendedName>
</protein>
<evidence type="ECO:0000259" key="7">
    <source>
        <dbReference type="Pfam" id="PF02826"/>
    </source>
</evidence>
<feature type="binding site" evidence="5">
    <location>
        <position position="273"/>
    </location>
    <ligand>
        <name>NAD(+)</name>
        <dbReference type="ChEBI" id="CHEBI:57540"/>
    </ligand>
</feature>
<dbReference type="RefSeq" id="WP_153446639.1">
    <property type="nucleotide sequence ID" value="NZ_CP045699.1"/>
</dbReference>
<evidence type="ECO:0000256" key="1">
    <source>
        <dbReference type="ARBA" id="ARBA00022490"/>
    </source>
</evidence>
<feature type="active site" description="Proton donor" evidence="5">
    <location>
        <position position="270"/>
    </location>
</feature>
<dbReference type="UniPathway" id="UPA00244">
    <property type="reaction ID" value="UER00310"/>
</dbReference>
<proteinExistence type="inferred from homology"/>
<gene>
    <name evidence="5" type="primary">pdxB</name>
    <name evidence="9" type="ORF">GFB47_03680</name>
</gene>
<dbReference type="Pfam" id="PF00389">
    <property type="entry name" value="2-Hacid_dh"/>
    <property type="match status" value="1"/>
</dbReference>
<dbReference type="InterPro" id="IPR038251">
    <property type="entry name" value="PdxB_dimer_sf"/>
</dbReference>
<keyword evidence="2 5" id="KW-0560">Oxidoreductase</keyword>
<dbReference type="GO" id="GO:0051287">
    <property type="term" value="F:NAD binding"/>
    <property type="evidence" value="ECO:0007669"/>
    <property type="project" value="InterPro"/>
</dbReference>
<feature type="binding site" evidence="5">
    <location>
        <position position="248"/>
    </location>
    <ligand>
        <name>NAD(+)</name>
        <dbReference type="ChEBI" id="CHEBI:57540"/>
    </ligand>
</feature>
<evidence type="ECO:0000313" key="10">
    <source>
        <dbReference type="Proteomes" id="UP000348942"/>
    </source>
</evidence>
<dbReference type="InterPro" id="IPR006140">
    <property type="entry name" value="D-isomer_DH_NAD-bd"/>
</dbReference>
<sequence length="422" mass="46776">MKIVIDENMPYAEALFSQLSEVKMLPGRTMTADDLVDVDALMIRSVTKVNAQLLSKANKLKFVGTATAGQDHVDKALLAQKGIYFTSAPGCNKVGVTEYVFSVLMVLAQQHGFCVFDKTIGIVGAGQVGSYLAQCMTGLGFKVLLNDPPKQQQFKQQQNKQSHAEQQQADSREFVELDNLLEQADVVCLHTPITKDGDHPTHHLIDAKRLNALRADQILINAARGPVVDNQALKARLQQQDGFIAVLDVFEFEPQVDLELLPLLAFATPHIAGYGLEGKARGTTMIFNAYCEFLNLPNRANASELLPVAPIPQVQLSTGWSEDREKTQALLHNLTQLIYDVRHDDAVFRREMSRLDGKAQAQAFDRLRKQYWDRREYSAIRLVCIDKAVPTSTTVTASTAAIDLTPFASLGFNIEVLHESKI</sequence>
<feature type="active site" evidence="5">
    <location>
        <position position="224"/>
    </location>
</feature>
<evidence type="ECO:0000259" key="6">
    <source>
        <dbReference type="Pfam" id="PF00389"/>
    </source>
</evidence>
<feature type="domain" description="D-isomer specific 2-hydroxyacid dehydrogenase catalytic" evidence="6">
    <location>
        <begin position="5"/>
        <end position="295"/>
    </location>
</feature>
<comment type="pathway">
    <text evidence="5">Cofactor biosynthesis; pyridoxine 5'-phosphate biosynthesis; pyridoxine 5'-phosphate from D-erythrose 4-phosphate: step 2/5.</text>
</comment>
<organism evidence="9 10">
    <name type="scientific">Vibrio algicola</name>
    <dbReference type="NCBI Taxonomy" id="2662262"/>
    <lineage>
        <taxon>Bacteria</taxon>
        <taxon>Pseudomonadati</taxon>
        <taxon>Pseudomonadota</taxon>
        <taxon>Gammaproteobacteria</taxon>
        <taxon>Vibrionales</taxon>
        <taxon>Vibrionaceae</taxon>
        <taxon>Vibrio</taxon>
    </lineage>
</organism>
<comment type="caution">
    <text evidence="5">Lacks conserved residue(s) required for the propagation of feature annotation.</text>
</comment>
<name>A0A5Q0TH07_9VIBR</name>
<dbReference type="CDD" id="cd12158">
    <property type="entry name" value="ErythrP_dh"/>
    <property type="match status" value="1"/>
</dbReference>
<dbReference type="InterPro" id="IPR020921">
    <property type="entry name" value="Erythronate-4-P_DHase"/>
</dbReference>
<feature type="binding site" evidence="5">
    <location>
        <position position="274"/>
    </location>
    <ligand>
        <name>substrate</name>
    </ligand>
</feature>
<dbReference type="InterPro" id="IPR029753">
    <property type="entry name" value="D-isomer_DH_CS"/>
</dbReference>
<keyword evidence="1 5" id="KW-0963">Cytoplasm</keyword>
<dbReference type="PANTHER" id="PTHR42789:SF1">
    <property type="entry name" value="D-ISOMER SPECIFIC 2-HYDROXYACID DEHYDROGENASE FAMILY PROTEIN (AFU_ORTHOLOGUE AFUA_6G10090)"/>
    <property type="match status" value="1"/>
</dbReference>
<feature type="binding site" evidence="5">
    <location>
        <begin position="127"/>
        <end position="128"/>
    </location>
    <ligand>
        <name>NAD(+)</name>
        <dbReference type="ChEBI" id="CHEBI:57540"/>
    </ligand>
</feature>
<feature type="active site" evidence="5">
    <location>
        <position position="253"/>
    </location>
</feature>
<evidence type="ECO:0000313" key="9">
    <source>
        <dbReference type="EMBL" id="QGA64589.1"/>
    </source>
</evidence>
<comment type="catalytic activity">
    <reaction evidence="5">
        <text>4-phospho-D-erythronate + NAD(+) = (R)-3-hydroxy-2-oxo-4-phosphooxybutanoate + NADH + H(+)</text>
        <dbReference type="Rhea" id="RHEA:18829"/>
        <dbReference type="ChEBI" id="CHEBI:15378"/>
        <dbReference type="ChEBI" id="CHEBI:57540"/>
        <dbReference type="ChEBI" id="CHEBI:57945"/>
        <dbReference type="ChEBI" id="CHEBI:58538"/>
        <dbReference type="ChEBI" id="CHEBI:58766"/>
        <dbReference type="EC" id="1.1.1.290"/>
    </reaction>
</comment>
<feature type="binding site" evidence="5">
    <location>
        <position position="147"/>
    </location>
    <ligand>
        <name>NAD(+)</name>
        <dbReference type="ChEBI" id="CHEBI:57540"/>
    </ligand>
</feature>
<dbReference type="AlphaFoldDB" id="A0A5Q0TH07"/>
<dbReference type="EC" id="1.1.1.290" evidence="5"/>
<comment type="subunit">
    <text evidence="5">Homodimer.</text>
</comment>
<dbReference type="InterPro" id="IPR024531">
    <property type="entry name" value="Erythronate-4-P_DHase_dimer"/>
</dbReference>
<dbReference type="Gene3D" id="3.40.50.720">
    <property type="entry name" value="NAD(P)-binding Rossmann-like Domain"/>
    <property type="match status" value="2"/>
</dbReference>
<evidence type="ECO:0000256" key="3">
    <source>
        <dbReference type="ARBA" id="ARBA00023027"/>
    </source>
</evidence>
<dbReference type="GO" id="GO:0033711">
    <property type="term" value="F:4-phosphoerythronate dehydrogenase activity"/>
    <property type="evidence" value="ECO:0007669"/>
    <property type="project" value="UniProtKB-EC"/>
</dbReference>
<reference evidence="9 10" key="1">
    <citation type="submission" date="2019-10" db="EMBL/GenBank/DDBJ databases">
        <title>Vibrio sp. nov., isolated from Coralline algae surface.</title>
        <authorList>
            <person name="Geng Y."/>
            <person name="Zhang X."/>
        </authorList>
    </citation>
    <scope>NUCLEOTIDE SEQUENCE [LARGE SCALE GENOMIC DNA]</scope>
    <source>
        <strain evidence="9 10">SM1977</strain>
    </source>
</reference>
<keyword evidence="10" id="KW-1185">Reference proteome</keyword>
<evidence type="ECO:0000256" key="2">
    <source>
        <dbReference type="ARBA" id="ARBA00023002"/>
    </source>
</evidence>
<evidence type="ECO:0000256" key="5">
    <source>
        <dbReference type="HAMAP-Rule" id="MF_01825"/>
    </source>
</evidence>
<dbReference type="InterPro" id="IPR036291">
    <property type="entry name" value="NAD(P)-bd_dom_sf"/>
</dbReference>
<feature type="domain" description="D-isomer specific 2-hydroxyacid dehydrogenase NAD-binding" evidence="7">
    <location>
        <begin position="113"/>
        <end position="272"/>
    </location>
</feature>
<accession>A0A5Q0TH07</accession>
<keyword evidence="4 5" id="KW-0664">Pyridoxine biosynthesis</keyword>
<dbReference type="Pfam" id="PF02826">
    <property type="entry name" value="2-Hacid_dh_C"/>
    <property type="match status" value="1"/>
</dbReference>
<dbReference type="GO" id="GO:0005737">
    <property type="term" value="C:cytoplasm"/>
    <property type="evidence" value="ECO:0007669"/>
    <property type="project" value="UniProtKB-SubCell"/>
</dbReference>
<dbReference type="EMBL" id="CP045699">
    <property type="protein sequence ID" value="QGA64589.1"/>
    <property type="molecule type" value="Genomic_DNA"/>
</dbReference>
<feature type="binding site" evidence="5">
    <location>
        <position position="67"/>
    </location>
    <ligand>
        <name>substrate</name>
    </ligand>
</feature>
<dbReference type="HAMAP" id="MF_01825">
    <property type="entry name" value="PdxB"/>
    <property type="match status" value="1"/>
</dbReference>
<dbReference type="SUPFAM" id="SSF52283">
    <property type="entry name" value="Formate/glycerate dehydrogenase catalytic domain-like"/>
    <property type="match status" value="1"/>
</dbReference>
<dbReference type="GO" id="GO:0008615">
    <property type="term" value="P:pyridoxine biosynthetic process"/>
    <property type="evidence" value="ECO:0007669"/>
    <property type="project" value="UniProtKB-UniRule"/>
</dbReference>
<dbReference type="GO" id="GO:0046983">
    <property type="term" value="F:protein dimerization activity"/>
    <property type="evidence" value="ECO:0007669"/>
    <property type="project" value="InterPro"/>
</dbReference>
<dbReference type="Pfam" id="PF11890">
    <property type="entry name" value="DUF3410"/>
    <property type="match status" value="1"/>
</dbReference>
<dbReference type="SUPFAM" id="SSF51735">
    <property type="entry name" value="NAD(P)-binding Rossmann-fold domains"/>
    <property type="match status" value="1"/>
</dbReference>
<keyword evidence="3 5" id="KW-0520">NAD</keyword>
<evidence type="ECO:0000259" key="8">
    <source>
        <dbReference type="Pfam" id="PF11890"/>
    </source>
</evidence>
<comment type="function">
    <text evidence="5">Catalyzes the oxidation of erythronate-4-phosphate to 3-hydroxy-2-oxo-4-phosphonooxybutanoate.</text>
</comment>
<dbReference type="InterPro" id="IPR006139">
    <property type="entry name" value="D-isomer_2_OHA_DH_cat_dom"/>
</dbReference>
<comment type="subcellular location">
    <subcellularLocation>
        <location evidence="5">Cytoplasm</location>
    </subcellularLocation>
</comment>
<comment type="similarity">
    <text evidence="5">Belongs to the D-isomer specific 2-hydroxyacid dehydrogenase family. PdxB subfamily.</text>
</comment>
<dbReference type="PANTHER" id="PTHR42789">
    <property type="entry name" value="D-ISOMER SPECIFIC 2-HYDROXYACID DEHYDROGENASE FAMILY PROTEIN (AFU_ORTHOLOGUE AFUA_6G10090)"/>
    <property type="match status" value="1"/>
</dbReference>
<dbReference type="InterPro" id="IPR050857">
    <property type="entry name" value="D-2-hydroxyacid_DH"/>
</dbReference>
<feature type="domain" description="Erythronate-4-phosphate dehydrogenase dimerisation" evidence="8">
    <location>
        <begin position="305"/>
        <end position="386"/>
    </location>
</feature>
<feature type="binding site" evidence="5">
    <location>
        <position position="45"/>
    </location>
    <ligand>
        <name>substrate</name>
    </ligand>
</feature>
<dbReference type="PROSITE" id="PS00671">
    <property type="entry name" value="D_2_HYDROXYACID_DH_3"/>
    <property type="match status" value="1"/>
</dbReference>
<dbReference type="Gene3D" id="3.30.1370.170">
    <property type="match status" value="1"/>
</dbReference>
<evidence type="ECO:0000256" key="4">
    <source>
        <dbReference type="ARBA" id="ARBA00023096"/>
    </source>
</evidence>